<feature type="transmembrane region" description="Helical" evidence="1">
    <location>
        <begin position="21"/>
        <end position="40"/>
    </location>
</feature>
<dbReference type="AlphaFoldDB" id="A0A9P1FRM8"/>
<dbReference type="OrthoDB" id="445749at2759"/>
<reference evidence="2" key="1">
    <citation type="submission" date="2022-10" db="EMBL/GenBank/DDBJ databases">
        <authorList>
            <person name="Chen Y."/>
            <person name="Dougan E. K."/>
            <person name="Chan C."/>
            <person name="Rhodes N."/>
            <person name="Thang M."/>
        </authorList>
    </citation>
    <scope>NUCLEOTIDE SEQUENCE</scope>
</reference>
<evidence type="ECO:0000313" key="4">
    <source>
        <dbReference type="Proteomes" id="UP001152797"/>
    </source>
</evidence>
<proteinExistence type="predicted"/>
<evidence type="ECO:0000256" key="1">
    <source>
        <dbReference type="SAM" id="Phobius"/>
    </source>
</evidence>
<feature type="transmembrane region" description="Helical" evidence="1">
    <location>
        <begin position="52"/>
        <end position="73"/>
    </location>
</feature>
<name>A0A9P1FRM8_9DINO</name>
<dbReference type="EMBL" id="CAMXCT030001002">
    <property type="protein sequence ID" value="CAL4772938.1"/>
    <property type="molecule type" value="Genomic_DNA"/>
</dbReference>
<evidence type="ECO:0000313" key="3">
    <source>
        <dbReference type="EMBL" id="CAL1139001.1"/>
    </source>
</evidence>
<sequence>MKLRAETNFLLRKQSKQALGPVEVIGGAVISTLAFILTFWSMSCLIRVSSPAVATLIVGALAIMAMLANYIGVVRYRMQRTARTWLVLALCLWAGLVVGLVLGNNYWWLGVGKYQEYHQMASYVNVDPSRDKGSSFMDAGAIYFKDRVSVDRTKAIAFRNGLTYCIAPVILDPLEAASAGNASDSRKTAAGFLIPTSGTLDFWAVGTNCCGTTGTPFSCFDAANPFARSGLRVLDDTHIAMYQLAVQEWTATTGVPAKYPLFFEWSLDPLMLEDKLKSMASNSMLKLGFVYALAALLVSYVLHMLFRYYKVL</sequence>
<gene>
    <name evidence="2" type="ORF">C1SCF055_LOCUS13053</name>
</gene>
<feature type="transmembrane region" description="Helical" evidence="1">
    <location>
        <begin position="85"/>
        <end position="108"/>
    </location>
</feature>
<feature type="transmembrane region" description="Helical" evidence="1">
    <location>
        <begin position="289"/>
        <end position="309"/>
    </location>
</feature>
<dbReference type="EMBL" id="CAMXCT010001002">
    <property type="protein sequence ID" value="CAI3985626.1"/>
    <property type="molecule type" value="Genomic_DNA"/>
</dbReference>
<keyword evidence="4" id="KW-1185">Reference proteome</keyword>
<evidence type="ECO:0000313" key="2">
    <source>
        <dbReference type="EMBL" id="CAI3985626.1"/>
    </source>
</evidence>
<accession>A0A9P1FRM8</accession>
<dbReference type="EMBL" id="CAMXCT020001002">
    <property type="protein sequence ID" value="CAL1139001.1"/>
    <property type="molecule type" value="Genomic_DNA"/>
</dbReference>
<protein>
    <submittedName>
        <fullName evidence="2">Uncharacterized protein</fullName>
    </submittedName>
</protein>
<keyword evidence="1" id="KW-1133">Transmembrane helix</keyword>
<keyword evidence="1" id="KW-0472">Membrane</keyword>
<reference evidence="3" key="2">
    <citation type="submission" date="2024-04" db="EMBL/GenBank/DDBJ databases">
        <authorList>
            <person name="Chen Y."/>
            <person name="Shah S."/>
            <person name="Dougan E. K."/>
            <person name="Thang M."/>
            <person name="Chan C."/>
        </authorList>
    </citation>
    <scope>NUCLEOTIDE SEQUENCE [LARGE SCALE GENOMIC DNA]</scope>
</reference>
<keyword evidence="1" id="KW-0812">Transmembrane</keyword>
<comment type="caution">
    <text evidence="2">The sequence shown here is derived from an EMBL/GenBank/DDBJ whole genome shotgun (WGS) entry which is preliminary data.</text>
</comment>
<dbReference type="Proteomes" id="UP001152797">
    <property type="component" value="Unassembled WGS sequence"/>
</dbReference>
<organism evidence="2">
    <name type="scientific">Cladocopium goreaui</name>
    <dbReference type="NCBI Taxonomy" id="2562237"/>
    <lineage>
        <taxon>Eukaryota</taxon>
        <taxon>Sar</taxon>
        <taxon>Alveolata</taxon>
        <taxon>Dinophyceae</taxon>
        <taxon>Suessiales</taxon>
        <taxon>Symbiodiniaceae</taxon>
        <taxon>Cladocopium</taxon>
    </lineage>
</organism>